<comment type="caution">
    <text evidence="1">The sequence shown here is derived from an EMBL/GenBank/DDBJ whole genome shotgun (WGS) entry which is preliminary data.</text>
</comment>
<gene>
    <name evidence="1" type="ORF">Lqui_2216</name>
</gene>
<accession>A0A0W0XU19</accession>
<dbReference type="Pfam" id="PF23129">
    <property type="entry name" value="DotZ"/>
    <property type="match status" value="1"/>
</dbReference>
<evidence type="ECO:0000313" key="2">
    <source>
        <dbReference type="Proteomes" id="UP000054618"/>
    </source>
</evidence>
<dbReference type="InterPro" id="IPR049719">
    <property type="entry name" value="DotZ-like"/>
</dbReference>
<dbReference type="STRING" id="45073.Lqui_2216"/>
<keyword evidence="2" id="KW-1185">Reference proteome</keyword>
<name>A0A0W0XU19_9GAMM</name>
<organism evidence="1 2">
    <name type="scientific">Legionella quinlivanii</name>
    <dbReference type="NCBI Taxonomy" id="45073"/>
    <lineage>
        <taxon>Bacteria</taxon>
        <taxon>Pseudomonadati</taxon>
        <taxon>Pseudomonadota</taxon>
        <taxon>Gammaproteobacteria</taxon>
        <taxon>Legionellales</taxon>
        <taxon>Legionellaceae</taxon>
        <taxon>Legionella</taxon>
    </lineage>
</organism>
<reference evidence="1 2" key="1">
    <citation type="submission" date="2015-11" db="EMBL/GenBank/DDBJ databases">
        <title>Genomic analysis of 38 Legionella species identifies large and diverse effector repertoires.</title>
        <authorList>
            <person name="Burstein D."/>
            <person name="Amaro F."/>
            <person name="Zusman T."/>
            <person name="Lifshitz Z."/>
            <person name="Cohen O."/>
            <person name="Gilbert J.A."/>
            <person name="Pupko T."/>
            <person name="Shuman H.A."/>
            <person name="Segal G."/>
        </authorList>
    </citation>
    <scope>NUCLEOTIDE SEQUENCE [LARGE SCALE GENOMIC DNA]</scope>
    <source>
        <strain evidence="1 2">CDC#1442-AUS-E</strain>
    </source>
</reference>
<dbReference type="RefSeq" id="WP_058508304.1">
    <property type="nucleotide sequence ID" value="NZ_CAAAIK010000009.1"/>
</dbReference>
<dbReference type="AlphaFoldDB" id="A0A0W0XU19"/>
<protein>
    <submittedName>
        <fullName evidence="1">Uncharacterized protein</fullName>
    </submittedName>
</protein>
<dbReference type="EMBL" id="LNYS01000018">
    <property type="protein sequence ID" value="KTD47952.1"/>
    <property type="molecule type" value="Genomic_DNA"/>
</dbReference>
<dbReference type="OrthoDB" id="5649041at2"/>
<dbReference type="PATRIC" id="fig|45073.5.peg.2339"/>
<sequence>MSEEKTENDLSKWFSSYGIITAKRILENYKIKLADEDLLYALKTPNNFYHTLMRMPLKNVFNGIIMQQARDYQLYAQKLFIDYLLSGETGKVEEAPGGATREDLEAERQTLLKINDAFHIDELAQEQLISESQKKLRYYAEEWQKKVQAMAKEINQEFASQGIHESDNSVAQFLTSLLVHYDFTKGDNSISKDVWTRVETSLGITLDAEQHRQILGRISALKPVVIAAEQDLEEYFDRVIGMGVKMKDYRSVFHDLIIRINELIKLLPDYKPDVAQVQENQESLLFDASLGEDEK</sequence>
<evidence type="ECO:0000313" key="1">
    <source>
        <dbReference type="EMBL" id="KTD47952.1"/>
    </source>
</evidence>
<dbReference type="Proteomes" id="UP000054618">
    <property type="component" value="Unassembled WGS sequence"/>
</dbReference>
<proteinExistence type="predicted"/>
<dbReference type="CDD" id="cd22644">
    <property type="entry name" value="DotZ"/>
    <property type="match status" value="1"/>
</dbReference>